<dbReference type="RefSeq" id="WP_263335776.1">
    <property type="nucleotide sequence ID" value="NZ_JAGSYH010000003.1"/>
</dbReference>
<organism evidence="1 2">
    <name type="scientific">Acidicapsa dinghuensis</name>
    <dbReference type="NCBI Taxonomy" id="2218256"/>
    <lineage>
        <taxon>Bacteria</taxon>
        <taxon>Pseudomonadati</taxon>
        <taxon>Acidobacteriota</taxon>
        <taxon>Terriglobia</taxon>
        <taxon>Terriglobales</taxon>
        <taxon>Acidobacteriaceae</taxon>
        <taxon>Acidicapsa</taxon>
    </lineage>
</organism>
<evidence type="ECO:0000313" key="1">
    <source>
        <dbReference type="EMBL" id="MFC5862467.1"/>
    </source>
</evidence>
<gene>
    <name evidence="1" type="ORF">ACFPT7_09220</name>
</gene>
<protein>
    <recommendedName>
        <fullName evidence="3">TRAP transporter substrate-binding protein DctP</fullName>
    </recommendedName>
</protein>
<reference evidence="2" key="1">
    <citation type="journal article" date="2019" name="Int. J. Syst. Evol. Microbiol.">
        <title>The Global Catalogue of Microorganisms (GCM) 10K type strain sequencing project: providing services to taxonomists for standard genome sequencing and annotation.</title>
        <authorList>
            <consortium name="The Broad Institute Genomics Platform"/>
            <consortium name="The Broad Institute Genome Sequencing Center for Infectious Disease"/>
            <person name="Wu L."/>
            <person name="Ma J."/>
        </authorList>
    </citation>
    <scope>NUCLEOTIDE SEQUENCE [LARGE SCALE GENOMIC DNA]</scope>
    <source>
        <strain evidence="2">JCM 4087</strain>
    </source>
</reference>
<comment type="caution">
    <text evidence="1">The sequence shown here is derived from an EMBL/GenBank/DDBJ whole genome shotgun (WGS) entry which is preliminary data.</text>
</comment>
<dbReference type="EMBL" id="JBHSPH010000002">
    <property type="protein sequence ID" value="MFC5862467.1"/>
    <property type="molecule type" value="Genomic_DNA"/>
</dbReference>
<accession>A0ABW1EGT2</accession>
<name>A0ABW1EGT2_9BACT</name>
<keyword evidence="2" id="KW-1185">Reference proteome</keyword>
<dbReference type="Proteomes" id="UP001596091">
    <property type="component" value="Unassembled WGS sequence"/>
</dbReference>
<evidence type="ECO:0008006" key="3">
    <source>
        <dbReference type="Google" id="ProtNLM"/>
    </source>
</evidence>
<sequence>MGQCKTKTTELIARQHPKFSLKGVHPDWEMHPSWISGIEALNAYNFWVCEVMMPVAFQWIEEHHDEVYAHVAEENKGDVGVVMAAAFEMVKQLPSYQKWTRAYEKYEKQIAEGTLPTAEFNPVWTKIVKQVRKSTEEAYAAEADVLKDTIR</sequence>
<proteinExistence type="predicted"/>
<evidence type="ECO:0000313" key="2">
    <source>
        <dbReference type="Proteomes" id="UP001596091"/>
    </source>
</evidence>